<dbReference type="AlphaFoldDB" id="A0AAV3PYB3"/>
<gene>
    <name evidence="1" type="ORF">LIER_13084</name>
</gene>
<dbReference type="EMBL" id="BAABME010002597">
    <property type="protein sequence ID" value="GAA0155330.1"/>
    <property type="molecule type" value="Genomic_DNA"/>
</dbReference>
<reference evidence="1 2" key="1">
    <citation type="submission" date="2024-01" db="EMBL/GenBank/DDBJ databases">
        <title>The complete chloroplast genome sequence of Lithospermum erythrorhizon: insights into the phylogenetic relationship among Boraginaceae species and the maternal lineages of purple gromwells.</title>
        <authorList>
            <person name="Okada T."/>
            <person name="Watanabe K."/>
        </authorList>
    </citation>
    <scope>NUCLEOTIDE SEQUENCE [LARGE SCALE GENOMIC DNA]</scope>
</reference>
<sequence>MGPVAPQINPPAATVELTSFATFSDPSMGHYGDQNMGNLPLHVELNQPFPPQNPLLTPIPSRESDNPEEEFLQRVGKVIMLPGYSGKYLSTPYRIPNLQVVNGSHVLANHSDYLARVNHSLDYQIKCMKKSLSHKSGLIEGLSNEQTVLKKELETWSQLFVERTKTVVDLHKKPSTEKEAAKAWATERPTLLAETDDSRGRYLELEQTRAADISRANQAVEQATKERDVALASVASARVQSRVGR</sequence>
<organism evidence="1 2">
    <name type="scientific">Lithospermum erythrorhizon</name>
    <name type="common">Purple gromwell</name>
    <name type="synonym">Lithospermum officinale var. erythrorhizon</name>
    <dbReference type="NCBI Taxonomy" id="34254"/>
    <lineage>
        <taxon>Eukaryota</taxon>
        <taxon>Viridiplantae</taxon>
        <taxon>Streptophyta</taxon>
        <taxon>Embryophyta</taxon>
        <taxon>Tracheophyta</taxon>
        <taxon>Spermatophyta</taxon>
        <taxon>Magnoliopsida</taxon>
        <taxon>eudicotyledons</taxon>
        <taxon>Gunneridae</taxon>
        <taxon>Pentapetalae</taxon>
        <taxon>asterids</taxon>
        <taxon>lamiids</taxon>
        <taxon>Boraginales</taxon>
        <taxon>Boraginaceae</taxon>
        <taxon>Boraginoideae</taxon>
        <taxon>Lithospermeae</taxon>
        <taxon>Lithospermum</taxon>
    </lineage>
</organism>
<accession>A0AAV3PYB3</accession>
<keyword evidence="2" id="KW-1185">Reference proteome</keyword>
<evidence type="ECO:0000313" key="2">
    <source>
        <dbReference type="Proteomes" id="UP001454036"/>
    </source>
</evidence>
<name>A0AAV3PYB3_LITER</name>
<comment type="caution">
    <text evidence="1">The sequence shown here is derived from an EMBL/GenBank/DDBJ whole genome shotgun (WGS) entry which is preliminary data.</text>
</comment>
<protein>
    <submittedName>
        <fullName evidence="1">Uncharacterized protein</fullName>
    </submittedName>
</protein>
<evidence type="ECO:0000313" key="1">
    <source>
        <dbReference type="EMBL" id="GAA0155330.1"/>
    </source>
</evidence>
<dbReference type="Proteomes" id="UP001454036">
    <property type="component" value="Unassembled WGS sequence"/>
</dbReference>
<proteinExistence type="predicted"/>